<accession>A0A6G0Z692</accession>
<dbReference type="GO" id="GO:0005509">
    <property type="term" value="F:calcium ion binding"/>
    <property type="evidence" value="ECO:0007669"/>
    <property type="project" value="InterPro"/>
</dbReference>
<reference evidence="5 6" key="1">
    <citation type="submission" date="2019-08" db="EMBL/GenBank/DDBJ databases">
        <title>Whole genome of Aphis craccivora.</title>
        <authorList>
            <person name="Voronova N.V."/>
            <person name="Shulinski R.S."/>
            <person name="Bandarenka Y.V."/>
            <person name="Zhorov D.G."/>
            <person name="Warner D."/>
        </authorList>
    </citation>
    <scope>NUCLEOTIDE SEQUENCE [LARGE SCALE GENOMIC DNA]</scope>
    <source>
        <strain evidence="5">180601</strain>
        <tissue evidence="5">Whole Body</tissue>
    </source>
</reference>
<keyword evidence="3" id="KW-0106">Calcium</keyword>
<evidence type="ECO:0000313" key="5">
    <source>
        <dbReference type="EMBL" id="KAF0766262.1"/>
    </source>
</evidence>
<dbReference type="InterPro" id="IPR040365">
    <property type="entry name" value="EFHD1/2"/>
</dbReference>
<dbReference type="PROSITE" id="PS50222">
    <property type="entry name" value="EF_HAND_2"/>
    <property type="match status" value="2"/>
</dbReference>
<dbReference type="PANTHER" id="PTHR13025:SF6">
    <property type="entry name" value="EF-HAND DOMAIN-CONTAINING PROTEIN-RELATED"/>
    <property type="match status" value="1"/>
</dbReference>
<evidence type="ECO:0000256" key="1">
    <source>
        <dbReference type="ARBA" id="ARBA00022723"/>
    </source>
</evidence>
<dbReference type="OrthoDB" id="6572480at2759"/>
<dbReference type="InterPro" id="IPR002048">
    <property type="entry name" value="EF_hand_dom"/>
</dbReference>
<keyword evidence="6" id="KW-1185">Reference proteome</keyword>
<proteinExistence type="predicted"/>
<dbReference type="PANTHER" id="PTHR13025">
    <property type="entry name" value="EF-HAND DOMAIN-CONTAINING PROTEIN D"/>
    <property type="match status" value="1"/>
</dbReference>
<dbReference type="AlphaFoldDB" id="A0A6G0Z692"/>
<dbReference type="EMBL" id="VUJU01001232">
    <property type="protein sequence ID" value="KAF0766262.1"/>
    <property type="molecule type" value="Genomic_DNA"/>
</dbReference>
<dbReference type="SMART" id="SM00054">
    <property type="entry name" value="EFh"/>
    <property type="match status" value="2"/>
</dbReference>
<keyword evidence="2" id="KW-0677">Repeat</keyword>
<gene>
    <name evidence="5" type="ORF">FWK35_00009064</name>
</gene>
<dbReference type="PROSITE" id="PS00018">
    <property type="entry name" value="EF_HAND_1"/>
    <property type="match status" value="2"/>
</dbReference>
<evidence type="ECO:0000313" key="6">
    <source>
        <dbReference type="Proteomes" id="UP000478052"/>
    </source>
</evidence>
<dbReference type="InterPro" id="IPR018247">
    <property type="entry name" value="EF_Hand_1_Ca_BS"/>
</dbReference>
<feature type="domain" description="EF-hand" evidence="4">
    <location>
        <begin position="38"/>
        <end position="73"/>
    </location>
</feature>
<feature type="non-terminal residue" evidence="5">
    <location>
        <position position="150"/>
    </location>
</feature>
<evidence type="ECO:0000259" key="4">
    <source>
        <dbReference type="PROSITE" id="PS50222"/>
    </source>
</evidence>
<feature type="domain" description="EF-hand" evidence="4">
    <location>
        <begin position="74"/>
        <end position="109"/>
    </location>
</feature>
<dbReference type="InterPro" id="IPR011992">
    <property type="entry name" value="EF-hand-dom_pair"/>
</dbReference>
<comment type="caution">
    <text evidence="5">The sequence shown here is derived from an EMBL/GenBank/DDBJ whole genome shotgun (WGS) entry which is preliminary data.</text>
</comment>
<protein>
    <submittedName>
        <fullName evidence="5">EF-hand domain-containing protein D2-like</fullName>
    </submittedName>
</protein>
<dbReference type="Gene3D" id="1.10.238.10">
    <property type="entry name" value="EF-hand"/>
    <property type="match status" value="1"/>
</dbReference>
<evidence type="ECO:0000256" key="3">
    <source>
        <dbReference type="ARBA" id="ARBA00022837"/>
    </source>
</evidence>
<keyword evidence="1" id="KW-0479">Metal-binding</keyword>
<organism evidence="5 6">
    <name type="scientific">Aphis craccivora</name>
    <name type="common">Cowpea aphid</name>
    <dbReference type="NCBI Taxonomy" id="307492"/>
    <lineage>
        <taxon>Eukaryota</taxon>
        <taxon>Metazoa</taxon>
        <taxon>Ecdysozoa</taxon>
        <taxon>Arthropoda</taxon>
        <taxon>Hexapoda</taxon>
        <taxon>Insecta</taxon>
        <taxon>Pterygota</taxon>
        <taxon>Neoptera</taxon>
        <taxon>Paraneoptera</taxon>
        <taxon>Hemiptera</taxon>
        <taxon>Sternorrhyncha</taxon>
        <taxon>Aphidomorpha</taxon>
        <taxon>Aphidoidea</taxon>
        <taxon>Aphididae</taxon>
        <taxon>Aphidini</taxon>
        <taxon>Aphis</taxon>
        <taxon>Aphis</taxon>
    </lineage>
</organism>
<dbReference type="SUPFAM" id="SSF47473">
    <property type="entry name" value="EF-hand"/>
    <property type="match status" value="1"/>
</dbReference>
<evidence type="ECO:0000256" key="2">
    <source>
        <dbReference type="ARBA" id="ARBA00022737"/>
    </source>
</evidence>
<name>A0A6G0Z692_APHCR</name>
<dbReference type="Pfam" id="PF13499">
    <property type="entry name" value="EF-hand_7"/>
    <property type="match status" value="1"/>
</dbReference>
<dbReference type="Proteomes" id="UP000478052">
    <property type="component" value="Unassembled WGS sequence"/>
</dbReference>
<sequence length="150" mass="17579">MLQEDSSDSNGEGVLIAEYASNTTKRQVYLEFSEFSPAQIQKIEDIFNQYDANKDGYLCRNELKRMMIKRRVPWTENSLSQLIDDVDKDKDGKLTFREFVMTNRKTLEYCQRALAKQEKVDFNKVGIKGVRDFFEAKVHYSILLTNLNQM</sequence>